<reference evidence="4" key="2">
    <citation type="submission" date="2020-09" db="EMBL/GenBank/DDBJ databases">
        <authorList>
            <person name="Sun Q."/>
            <person name="Ohkuma M."/>
        </authorList>
    </citation>
    <scope>NUCLEOTIDE SEQUENCE</scope>
    <source>
        <strain evidence="4">JCM 3276</strain>
    </source>
</reference>
<dbReference type="GO" id="GO:0003677">
    <property type="term" value="F:DNA binding"/>
    <property type="evidence" value="ECO:0007669"/>
    <property type="project" value="UniProtKB-KW"/>
</dbReference>
<proteinExistence type="predicted"/>
<dbReference type="EMBL" id="BMRB01000014">
    <property type="protein sequence ID" value="GGS61016.1"/>
    <property type="molecule type" value="Genomic_DNA"/>
</dbReference>
<dbReference type="PANTHER" id="PTHR37299:SF1">
    <property type="entry name" value="STAGE 0 SPORULATION PROTEIN A HOMOLOG"/>
    <property type="match status" value="1"/>
</dbReference>
<reference evidence="4" key="1">
    <citation type="journal article" date="2014" name="Int. J. Syst. Evol. Microbiol.">
        <title>Complete genome sequence of Corynebacterium casei LMG S-19264T (=DSM 44701T), isolated from a smear-ripened cheese.</title>
        <authorList>
            <consortium name="US DOE Joint Genome Institute (JGI-PGF)"/>
            <person name="Walter F."/>
            <person name="Albersmeier A."/>
            <person name="Kalinowski J."/>
            <person name="Ruckert C."/>
        </authorList>
    </citation>
    <scope>NUCLEOTIDE SEQUENCE</scope>
    <source>
        <strain evidence="4">JCM 3276</strain>
    </source>
</reference>
<dbReference type="SMART" id="SM00448">
    <property type="entry name" value="REC"/>
    <property type="match status" value="1"/>
</dbReference>
<dbReference type="InterPro" id="IPR001789">
    <property type="entry name" value="Sig_transdc_resp-reg_receiver"/>
</dbReference>
<dbReference type="GO" id="GO:0000156">
    <property type="term" value="F:phosphorelay response regulator activity"/>
    <property type="evidence" value="ECO:0007669"/>
    <property type="project" value="InterPro"/>
</dbReference>
<organism evidence="4 5">
    <name type="scientific">Actinokineospora fastidiosa</name>
    <dbReference type="NCBI Taxonomy" id="1816"/>
    <lineage>
        <taxon>Bacteria</taxon>
        <taxon>Bacillati</taxon>
        <taxon>Actinomycetota</taxon>
        <taxon>Actinomycetes</taxon>
        <taxon>Pseudonocardiales</taxon>
        <taxon>Pseudonocardiaceae</taxon>
        <taxon>Actinokineospora</taxon>
    </lineage>
</organism>
<keyword evidence="5" id="KW-1185">Reference proteome</keyword>
<dbReference type="Pfam" id="PF00072">
    <property type="entry name" value="Response_reg"/>
    <property type="match status" value="1"/>
</dbReference>
<feature type="modified residue" description="4-aspartylphosphate" evidence="1">
    <location>
        <position position="63"/>
    </location>
</feature>
<feature type="domain" description="Response regulatory" evidence="2">
    <location>
        <begin position="12"/>
        <end position="126"/>
    </location>
</feature>
<dbReference type="InterPro" id="IPR007492">
    <property type="entry name" value="LytTR_DNA-bd_dom"/>
</dbReference>
<dbReference type="SMART" id="SM00850">
    <property type="entry name" value="LytTR"/>
    <property type="match status" value="1"/>
</dbReference>
<dbReference type="InterPro" id="IPR046947">
    <property type="entry name" value="LytR-like"/>
</dbReference>
<keyword evidence="4" id="KW-0238">DNA-binding</keyword>
<sequence>MGRDPRSGGGLRVLAVDDVRAALDELCRLLRAAPEVDDVRAAADALSALKMIQAEPFDGVFLDISMPGLNGLELASLLAKLSEPPAIVFVTAFDGHAVSAYGIGALDYLLKPVRAERLADALARVERFVAARRATEASEQAPPPKPDAMPVLPVETDGRIRYVRRGDVRYAEAHGDYVRLHTASGVHLVRMPISRLQEYWEESGFVRVHRGYLVAIDGVRELRSDSVGGMLAHTDLGDVPVSRRHARELRERLLQAAQRGELGRR</sequence>
<name>A0A918GTS0_9PSEU</name>
<protein>
    <submittedName>
        <fullName evidence="4">DNA-binding response regulator</fullName>
    </submittedName>
</protein>
<gene>
    <name evidence="4" type="ORF">GCM10010171_64870</name>
</gene>
<dbReference type="Pfam" id="PF04397">
    <property type="entry name" value="LytTR"/>
    <property type="match status" value="1"/>
</dbReference>
<feature type="domain" description="HTH LytTR-type" evidence="3">
    <location>
        <begin position="152"/>
        <end position="255"/>
    </location>
</feature>
<dbReference type="Gene3D" id="2.40.50.1020">
    <property type="entry name" value="LytTr DNA-binding domain"/>
    <property type="match status" value="1"/>
</dbReference>
<dbReference type="SUPFAM" id="SSF52172">
    <property type="entry name" value="CheY-like"/>
    <property type="match status" value="1"/>
</dbReference>
<dbReference type="Gene3D" id="3.40.50.2300">
    <property type="match status" value="1"/>
</dbReference>
<dbReference type="InterPro" id="IPR011006">
    <property type="entry name" value="CheY-like_superfamily"/>
</dbReference>
<keyword evidence="1" id="KW-0597">Phosphoprotein</keyword>
<evidence type="ECO:0000256" key="1">
    <source>
        <dbReference type="PROSITE-ProRule" id="PRU00169"/>
    </source>
</evidence>
<evidence type="ECO:0000313" key="5">
    <source>
        <dbReference type="Proteomes" id="UP000660680"/>
    </source>
</evidence>
<accession>A0A918GTS0</accession>
<dbReference type="Proteomes" id="UP000660680">
    <property type="component" value="Unassembled WGS sequence"/>
</dbReference>
<evidence type="ECO:0000259" key="3">
    <source>
        <dbReference type="PROSITE" id="PS50930"/>
    </source>
</evidence>
<evidence type="ECO:0000313" key="4">
    <source>
        <dbReference type="EMBL" id="GGS61016.1"/>
    </source>
</evidence>
<dbReference type="RefSeq" id="WP_189214454.1">
    <property type="nucleotide sequence ID" value="NZ_BMRB01000014.1"/>
</dbReference>
<dbReference type="PROSITE" id="PS50930">
    <property type="entry name" value="HTH_LYTTR"/>
    <property type="match status" value="1"/>
</dbReference>
<evidence type="ECO:0000259" key="2">
    <source>
        <dbReference type="PROSITE" id="PS50110"/>
    </source>
</evidence>
<dbReference type="PANTHER" id="PTHR37299">
    <property type="entry name" value="TRANSCRIPTIONAL REGULATOR-RELATED"/>
    <property type="match status" value="1"/>
</dbReference>
<dbReference type="PROSITE" id="PS50110">
    <property type="entry name" value="RESPONSE_REGULATORY"/>
    <property type="match status" value="1"/>
</dbReference>
<comment type="caution">
    <text evidence="4">The sequence shown here is derived from an EMBL/GenBank/DDBJ whole genome shotgun (WGS) entry which is preliminary data.</text>
</comment>
<dbReference type="AlphaFoldDB" id="A0A918GTS0"/>